<sequence length="86" mass="9689">MEFLEHGKEKAIVKGEKQYNLEQMIRSDGIQTNSKSTTSYADSNLRPRREASRKTIDLPRLGPRDEARKSEIAEWAGGIGGIDELL</sequence>
<evidence type="ECO:0000256" key="1">
    <source>
        <dbReference type="SAM" id="MobiDB-lite"/>
    </source>
</evidence>
<feature type="region of interest" description="Disordered" evidence="1">
    <location>
        <begin position="25"/>
        <end position="63"/>
    </location>
</feature>
<evidence type="ECO:0000313" key="2">
    <source>
        <dbReference type="EMBL" id="GBM71096.1"/>
    </source>
</evidence>
<feature type="compositionally biased region" description="Polar residues" evidence="1">
    <location>
        <begin position="29"/>
        <end position="42"/>
    </location>
</feature>
<organism evidence="3 4">
    <name type="scientific">Araneus ventricosus</name>
    <name type="common">Orbweaver spider</name>
    <name type="synonym">Epeira ventricosa</name>
    <dbReference type="NCBI Taxonomy" id="182803"/>
    <lineage>
        <taxon>Eukaryota</taxon>
        <taxon>Metazoa</taxon>
        <taxon>Ecdysozoa</taxon>
        <taxon>Arthropoda</taxon>
        <taxon>Chelicerata</taxon>
        <taxon>Arachnida</taxon>
        <taxon>Araneae</taxon>
        <taxon>Araneomorphae</taxon>
        <taxon>Entelegynae</taxon>
        <taxon>Araneoidea</taxon>
        <taxon>Araneidae</taxon>
        <taxon>Araneus</taxon>
    </lineage>
</organism>
<feature type="compositionally biased region" description="Basic and acidic residues" evidence="1">
    <location>
        <begin position="45"/>
        <end position="63"/>
    </location>
</feature>
<protein>
    <submittedName>
        <fullName evidence="3">Uncharacterized protein</fullName>
    </submittedName>
</protein>
<proteinExistence type="predicted"/>
<evidence type="ECO:0000313" key="4">
    <source>
        <dbReference type="Proteomes" id="UP000499080"/>
    </source>
</evidence>
<gene>
    <name evidence="3" type="ORF">AVEN_132211_1</name>
    <name evidence="2" type="ORF">AVEN_256332_1</name>
</gene>
<evidence type="ECO:0000313" key="3">
    <source>
        <dbReference type="EMBL" id="GBM71153.1"/>
    </source>
</evidence>
<reference evidence="3 4" key="1">
    <citation type="journal article" date="2019" name="Sci. Rep.">
        <title>Orb-weaving spider Araneus ventricosus genome elucidates the spidroin gene catalogue.</title>
        <authorList>
            <person name="Kono N."/>
            <person name="Nakamura H."/>
            <person name="Ohtoshi R."/>
            <person name="Moran D.A.P."/>
            <person name="Shinohara A."/>
            <person name="Yoshida Y."/>
            <person name="Fujiwara M."/>
            <person name="Mori M."/>
            <person name="Tomita M."/>
            <person name="Arakawa K."/>
        </authorList>
    </citation>
    <scope>NUCLEOTIDE SEQUENCE [LARGE SCALE GENOMIC DNA]</scope>
</reference>
<name>A0A4Y2I0M8_ARAVE</name>
<dbReference type="Proteomes" id="UP000499080">
    <property type="component" value="Unassembled WGS sequence"/>
</dbReference>
<accession>A0A4Y2I0M8</accession>
<comment type="caution">
    <text evidence="3">The sequence shown here is derived from an EMBL/GenBank/DDBJ whole genome shotgun (WGS) entry which is preliminary data.</text>
</comment>
<dbReference type="AlphaFoldDB" id="A0A4Y2I0M8"/>
<dbReference type="EMBL" id="BGPR01104860">
    <property type="protein sequence ID" value="GBM71153.1"/>
    <property type="molecule type" value="Genomic_DNA"/>
</dbReference>
<dbReference type="EMBL" id="BGPR01104849">
    <property type="protein sequence ID" value="GBM71096.1"/>
    <property type="molecule type" value="Genomic_DNA"/>
</dbReference>
<keyword evidence="4" id="KW-1185">Reference proteome</keyword>